<dbReference type="InterPro" id="IPR046349">
    <property type="entry name" value="C1-like_sf"/>
</dbReference>
<dbReference type="Gene3D" id="3.30.40.10">
    <property type="entry name" value="Zinc/RING finger domain, C3HC4 (zinc finger)"/>
    <property type="match status" value="1"/>
</dbReference>
<dbReference type="OrthoDB" id="1884766at2759"/>
<keyword evidence="3" id="KW-0863">Zinc-finger</keyword>
<gene>
    <name evidence="6" type="ORF">PHJA_002689700</name>
</gene>
<proteinExistence type="predicted"/>
<evidence type="ECO:0000256" key="3">
    <source>
        <dbReference type="ARBA" id="ARBA00022771"/>
    </source>
</evidence>
<dbReference type="SMART" id="SM00249">
    <property type="entry name" value="PHD"/>
    <property type="match status" value="3"/>
</dbReference>
<dbReference type="InterPro" id="IPR004146">
    <property type="entry name" value="DC1"/>
</dbReference>
<dbReference type="InterPro" id="IPR053192">
    <property type="entry name" value="Vacuole_Formation_Reg"/>
</dbReference>
<keyword evidence="1" id="KW-0479">Metal-binding</keyword>
<reference evidence="6" key="1">
    <citation type="submission" date="2020-07" db="EMBL/GenBank/DDBJ databases">
        <title>Ethylene signaling mediates host invasion by parasitic plants.</title>
        <authorList>
            <person name="Yoshida S."/>
        </authorList>
    </citation>
    <scope>NUCLEOTIDE SEQUENCE</scope>
    <source>
        <strain evidence="6">Okayama</strain>
    </source>
</reference>
<evidence type="ECO:0000256" key="1">
    <source>
        <dbReference type="ARBA" id="ARBA00022723"/>
    </source>
</evidence>
<dbReference type="PROSITE" id="PS50081">
    <property type="entry name" value="ZF_DAG_PE_2"/>
    <property type="match status" value="2"/>
</dbReference>
<evidence type="ECO:0000256" key="2">
    <source>
        <dbReference type="ARBA" id="ARBA00022737"/>
    </source>
</evidence>
<dbReference type="InterPro" id="IPR002219">
    <property type="entry name" value="PKC_DAG/PE"/>
</dbReference>
<evidence type="ECO:0000313" key="6">
    <source>
        <dbReference type="EMBL" id="GFQ05456.1"/>
    </source>
</evidence>
<dbReference type="GO" id="GO:0008270">
    <property type="term" value="F:zinc ion binding"/>
    <property type="evidence" value="ECO:0007669"/>
    <property type="project" value="UniProtKB-KW"/>
</dbReference>
<name>A0A830DF13_9LAMI</name>
<keyword evidence="7" id="KW-1185">Reference proteome</keyword>
<evidence type="ECO:0000256" key="4">
    <source>
        <dbReference type="ARBA" id="ARBA00022833"/>
    </source>
</evidence>
<organism evidence="6 7">
    <name type="scientific">Phtheirospermum japonicum</name>
    <dbReference type="NCBI Taxonomy" id="374723"/>
    <lineage>
        <taxon>Eukaryota</taxon>
        <taxon>Viridiplantae</taxon>
        <taxon>Streptophyta</taxon>
        <taxon>Embryophyta</taxon>
        <taxon>Tracheophyta</taxon>
        <taxon>Spermatophyta</taxon>
        <taxon>Magnoliopsida</taxon>
        <taxon>eudicotyledons</taxon>
        <taxon>Gunneridae</taxon>
        <taxon>Pentapetalae</taxon>
        <taxon>asterids</taxon>
        <taxon>lamiids</taxon>
        <taxon>Lamiales</taxon>
        <taxon>Orobanchaceae</taxon>
        <taxon>Orobanchaceae incertae sedis</taxon>
        <taxon>Phtheirospermum</taxon>
    </lineage>
</organism>
<feature type="domain" description="Phorbol-ester/DAG-type" evidence="5">
    <location>
        <begin position="191"/>
        <end position="239"/>
    </location>
</feature>
<evidence type="ECO:0000259" key="5">
    <source>
        <dbReference type="PROSITE" id="PS50081"/>
    </source>
</evidence>
<dbReference type="AlphaFoldDB" id="A0A830DF13"/>
<dbReference type="InterPro" id="IPR013083">
    <property type="entry name" value="Znf_RING/FYVE/PHD"/>
</dbReference>
<dbReference type="PANTHER" id="PTHR32410:SF216">
    <property type="entry name" value="PHORBOL-ESTER_DAG-TYPE DOMAIN-CONTAINING PROTEIN"/>
    <property type="match status" value="1"/>
</dbReference>
<protein>
    <recommendedName>
        <fullName evidence="5">Phorbol-ester/DAG-type domain-containing protein</fullName>
    </recommendedName>
</protein>
<sequence length="595" mass="67333">MGVGDSRMFSHFGAGSTEENNLDPDDGNSTLCRACRLPIFSTPFITTVDRKSDHNHHLFFMHDQCANLPKTLEGHPSHPGKALILHENNNRPENMFYKCPDSFCGFELDVLSSTTIKILHRSHPAHRLMVVRASASFVCGFCGTQHESGLSDMSYLCNLCGFWLHPHCASLPNAVILNRHTHPLLLTYAFPHESFPGDRKSEHSCEVCGDIIQQKGVYFCRKCSYYVHVKCAVSDPQSFKPVLIRDAQIPDMLSLPLANERTSLMRSVIENTASFDVASSSCNHDDEHEKSLHEHPLTFHDGDDNVDDTRICDACVRLISPPFYSCSQCTNFFLHSCCANLPRTLTQHPAHSYHGPLSLIPKPNPRAFKFTCEGCRLPCNGFAYSCKACNFDFNLDVVCALSPPLITHEAHNKAHILYFEPYSSLQCQSCGPLEGQGYKYDCRTCRKFELHAPCAFLPDTVRHKFDRHPLKLTTVSIGAERKNCSEEEEIFCEICEMDMESNCWYYRCDRCDQYFHIRCIPAIDDLSNIKFGFTVSVPCHDCPVTGIRALSVDGYRCGHCARTIRESDKIAFECSKCYFWIHGECAEKLLLEIEE</sequence>
<evidence type="ECO:0000313" key="7">
    <source>
        <dbReference type="Proteomes" id="UP000653305"/>
    </source>
</evidence>
<comment type="caution">
    <text evidence="6">The sequence shown here is derived from an EMBL/GenBank/DDBJ whole genome shotgun (WGS) entry which is preliminary data.</text>
</comment>
<accession>A0A830DF13</accession>
<feature type="domain" description="Phorbol-ester/DAG-type" evidence="5">
    <location>
        <begin position="539"/>
        <end position="593"/>
    </location>
</feature>
<dbReference type="PANTHER" id="PTHR32410">
    <property type="entry name" value="CYSTEINE/HISTIDINE-RICH C1 DOMAIN FAMILY PROTEIN"/>
    <property type="match status" value="1"/>
</dbReference>
<dbReference type="EMBL" id="BMAC01001068">
    <property type="protein sequence ID" value="GFQ05456.1"/>
    <property type="molecule type" value="Genomic_DNA"/>
</dbReference>
<dbReference type="Pfam" id="PF03107">
    <property type="entry name" value="C1_2"/>
    <property type="match status" value="5"/>
</dbReference>
<dbReference type="SUPFAM" id="SSF57889">
    <property type="entry name" value="Cysteine-rich domain"/>
    <property type="match status" value="4"/>
</dbReference>
<keyword evidence="4" id="KW-0862">Zinc</keyword>
<dbReference type="Proteomes" id="UP000653305">
    <property type="component" value="Unassembled WGS sequence"/>
</dbReference>
<dbReference type="InterPro" id="IPR001965">
    <property type="entry name" value="Znf_PHD"/>
</dbReference>
<keyword evidence="2" id="KW-0677">Repeat</keyword>